<evidence type="ECO:0000256" key="7">
    <source>
        <dbReference type="ARBA" id="ARBA00022763"/>
    </source>
</evidence>
<gene>
    <name evidence="13 16" type="primary">polA</name>
    <name evidence="16" type="ORF">H9712_02605</name>
</gene>
<dbReference type="InterPro" id="IPR036397">
    <property type="entry name" value="RNaseH_sf"/>
</dbReference>
<dbReference type="InterPro" id="IPR043502">
    <property type="entry name" value="DNA/RNA_pol_sf"/>
</dbReference>
<dbReference type="Pfam" id="PF02739">
    <property type="entry name" value="5_3_exonuc_N"/>
    <property type="match status" value="1"/>
</dbReference>
<feature type="domain" description="5'-3' exonuclease" evidence="14">
    <location>
        <begin position="1"/>
        <end position="263"/>
    </location>
</feature>
<keyword evidence="13" id="KW-0540">Nuclease</keyword>
<dbReference type="FunFam" id="1.10.150.20:FF:000002">
    <property type="entry name" value="DNA polymerase I"/>
    <property type="match status" value="1"/>
</dbReference>
<dbReference type="SMART" id="SM00279">
    <property type="entry name" value="HhH2"/>
    <property type="match status" value="1"/>
</dbReference>
<dbReference type="SUPFAM" id="SSF88723">
    <property type="entry name" value="PIN domain-like"/>
    <property type="match status" value="1"/>
</dbReference>
<comment type="similarity">
    <text evidence="1 13">Belongs to the DNA polymerase type-A family.</text>
</comment>
<evidence type="ECO:0000256" key="1">
    <source>
        <dbReference type="ARBA" id="ARBA00007705"/>
    </source>
</evidence>
<dbReference type="EMBL" id="DWXO01000024">
    <property type="protein sequence ID" value="HJB79854.1"/>
    <property type="molecule type" value="Genomic_DNA"/>
</dbReference>
<dbReference type="CDD" id="cd09898">
    <property type="entry name" value="H3TH_53EXO"/>
    <property type="match status" value="1"/>
</dbReference>
<dbReference type="GO" id="GO:0006302">
    <property type="term" value="P:double-strand break repair"/>
    <property type="evidence" value="ECO:0007669"/>
    <property type="project" value="TreeGrafter"/>
</dbReference>
<dbReference type="Gene3D" id="1.10.150.20">
    <property type="entry name" value="5' to 3' exonuclease, C-terminal subdomain"/>
    <property type="match status" value="2"/>
</dbReference>
<organism evidence="16 17">
    <name type="scientific">Candidatus Flavonifractor intestinigallinarum</name>
    <dbReference type="NCBI Taxonomy" id="2838586"/>
    <lineage>
        <taxon>Bacteria</taxon>
        <taxon>Bacillati</taxon>
        <taxon>Bacillota</taxon>
        <taxon>Clostridia</taxon>
        <taxon>Eubacteriales</taxon>
        <taxon>Oscillospiraceae</taxon>
        <taxon>Flavonifractor</taxon>
    </lineage>
</organism>
<dbReference type="Gene3D" id="3.40.50.1010">
    <property type="entry name" value="5'-nuclease"/>
    <property type="match status" value="1"/>
</dbReference>
<reference evidence="16" key="1">
    <citation type="journal article" date="2021" name="PeerJ">
        <title>Extensive microbial diversity within the chicken gut microbiome revealed by metagenomics and culture.</title>
        <authorList>
            <person name="Gilroy R."/>
            <person name="Ravi A."/>
            <person name="Getino M."/>
            <person name="Pursley I."/>
            <person name="Horton D.L."/>
            <person name="Alikhan N.F."/>
            <person name="Baker D."/>
            <person name="Gharbi K."/>
            <person name="Hall N."/>
            <person name="Watson M."/>
            <person name="Adriaenssens E.M."/>
            <person name="Foster-Nyarko E."/>
            <person name="Jarju S."/>
            <person name="Secka A."/>
            <person name="Antonio M."/>
            <person name="Oren A."/>
            <person name="Chaudhuri R.R."/>
            <person name="La Ragione R."/>
            <person name="Hildebrand F."/>
            <person name="Pallen M.J."/>
        </authorList>
    </citation>
    <scope>NUCLEOTIDE SEQUENCE</scope>
    <source>
        <strain evidence="16">CHK192-8294</strain>
    </source>
</reference>
<accession>A0A9D2ML57</accession>
<dbReference type="GO" id="GO:0003677">
    <property type="term" value="F:DNA binding"/>
    <property type="evidence" value="ECO:0007669"/>
    <property type="project" value="UniProtKB-UniRule"/>
</dbReference>
<evidence type="ECO:0000256" key="10">
    <source>
        <dbReference type="ARBA" id="ARBA00023204"/>
    </source>
</evidence>
<dbReference type="InterPro" id="IPR008918">
    <property type="entry name" value="HhH2"/>
</dbReference>
<dbReference type="InterPro" id="IPR029060">
    <property type="entry name" value="PIN-like_dom_sf"/>
</dbReference>
<dbReference type="InterPro" id="IPR020045">
    <property type="entry name" value="DNA_polI_H3TH"/>
</dbReference>
<dbReference type="PANTHER" id="PTHR10133">
    <property type="entry name" value="DNA POLYMERASE I"/>
    <property type="match status" value="1"/>
</dbReference>
<dbReference type="SUPFAM" id="SSF56672">
    <property type="entry name" value="DNA/RNA polymerases"/>
    <property type="match status" value="1"/>
</dbReference>
<dbReference type="SUPFAM" id="SSF47807">
    <property type="entry name" value="5' to 3' exonuclease, C-terminal subdomain"/>
    <property type="match status" value="1"/>
</dbReference>
<dbReference type="InterPro" id="IPR001098">
    <property type="entry name" value="DNA-dir_DNA_pol_A_palm_dom"/>
</dbReference>
<dbReference type="GO" id="GO:0006261">
    <property type="term" value="P:DNA-templated DNA replication"/>
    <property type="evidence" value="ECO:0007669"/>
    <property type="project" value="UniProtKB-UniRule"/>
</dbReference>
<dbReference type="CDD" id="cd09859">
    <property type="entry name" value="PIN_53EXO"/>
    <property type="match status" value="1"/>
</dbReference>
<dbReference type="Gene3D" id="1.20.1060.10">
    <property type="entry name" value="Taq DNA Polymerase, Chain T, domain 4"/>
    <property type="match status" value="1"/>
</dbReference>
<keyword evidence="7 13" id="KW-0227">DNA damage</keyword>
<evidence type="ECO:0000256" key="3">
    <source>
        <dbReference type="ARBA" id="ARBA00020311"/>
    </source>
</evidence>
<keyword evidence="4 13" id="KW-0808">Transferase</keyword>
<dbReference type="CDD" id="cd08637">
    <property type="entry name" value="DNA_pol_A_pol_I_C"/>
    <property type="match status" value="1"/>
</dbReference>
<keyword evidence="5 13" id="KW-0548">Nucleotidyltransferase</keyword>
<dbReference type="SMART" id="SM00475">
    <property type="entry name" value="53EXOc"/>
    <property type="match status" value="1"/>
</dbReference>
<proteinExistence type="inferred from homology"/>
<dbReference type="NCBIfam" id="TIGR00593">
    <property type="entry name" value="pola"/>
    <property type="match status" value="1"/>
</dbReference>
<keyword evidence="6 13" id="KW-0235">DNA replication</keyword>
<dbReference type="Gene3D" id="3.30.70.370">
    <property type="match status" value="1"/>
</dbReference>
<sequence length="886" mass="97977">MKLMVIDGNSIINRAFYGIRLLTTKDGTPTNAVYGFVNILLKLIDEEGPDALCVTFDRKAPTFRHLAYEGYKAQRKGMPDELAAQLPILKDVLAAMNIPRYELDGWEADDLIGTISVKDTAAGWDTVIVTGDKDSLQLVTDTTRVKLVSTRMGQTTTKEMTPETFREAYGFEPIHMVDLKALMGDTSDNIPGVKGIGEKTAMDLIQRYHSVEAIYQDLDGVEAKPAVLKKLAEGADQAKMSYDLALIHCDAPIDFTPEANLRQEPNAPALYELFLKLEFNKLIDKLGLNAPQGEVQQEEQFTGTCTSEEVADPARAEELLAIWRQQDSVDVLALPSLDVVVVEHWENEHDSHAAILRADKLEGYNGVLKGLFSSDIKKNTHDVKTLLSRLLDEGIEGGGFVFDTALAAYLLAPTDGSYELETLGMRWFNHEYAKAKDTYLAKDAFTPLADPTAALAALLSHCALIGALKEAMAPRLTELGMDKLYYEVELPLCPVLAGMEHAGVLVDRSALTAFGQMLDERIQADEALIYELAGEQFNINSTQQFGKILFDKLGLPPVKKTKTGYSTNAEVLEKLRDKHPIVEAVLDYRQLAKLKSTYVDGLTKVIAADGRIHTSFQNTVTATGRLSSTEPNLQNIPVRTELGAELRKMFVAPAGKMLVDADYSQIELRLLAHIAGDEHMIAAFRSGEDIHTVTASQVFGVAPEDVTHEMRRQAKAVNFGIVYGISDFSLSQDIGVTRAEAKAYMEKYFEKYSGVHAYMTQVVERAKADGYVSTLMGRRRWLPELKSSNFNMRSFGERVALNMPIQGTAADIIKLAMIRVADKLRSEGLEARLILQVHDELIVECPEGETERVKNLLEREMEQVVELALPLIAEAHAGKSWAEAKG</sequence>
<comment type="subunit">
    <text evidence="13">Single-chain monomer with multiple functions.</text>
</comment>
<feature type="domain" description="DNA-directed DNA polymerase family A palm" evidence="15">
    <location>
        <begin position="643"/>
        <end position="849"/>
    </location>
</feature>
<evidence type="ECO:0000256" key="6">
    <source>
        <dbReference type="ARBA" id="ARBA00022705"/>
    </source>
</evidence>
<dbReference type="PANTHER" id="PTHR10133:SF27">
    <property type="entry name" value="DNA POLYMERASE NU"/>
    <property type="match status" value="1"/>
</dbReference>
<evidence type="ECO:0000256" key="11">
    <source>
        <dbReference type="ARBA" id="ARBA00049244"/>
    </source>
</evidence>
<dbReference type="InterPro" id="IPR020046">
    <property type="entry name" value="5-3_exonucl_a-hlix_arch_N"/>
</dbReference>
<dbReference type="PROSITE" id="PS00447">
    <property type="entry name" value="DNA_POLYMERASE_A"/>
    <property type="match status" value="1"/>
</dbReference>
<evidence type="ECO:0000256" key="5">
    <source>
        <dbReference type="ARBA" id="ARBA00022695"/>
    </source>
</evidence>
<dbReference type="CDD" id="cd06140">
    <property type="entry name" value="DNA_polA_I_Bacillus_like_exo"/>
    <property type="match status" value="1"/>
</dbReference>
<comment type="caution">
    <text evidence="16">The sequence shown here is derived from an EMBL/GenBank/DDBJ whole genome shotgun (WGS) entry which is preliminary data.</text>
</comment>
<evidence type="ECO:0000259" key="14">
    <source>
        <dbReference type="SMART" id="SM00475"/>
    </source>
</evidence>
<dbReference type="Gene3D" id="3.30.420.10">
    <property type="entry name" value="Ribonuclease H-like superfamily/Ribonuclease H"/>
    <property type="match status" value="1"/>
</dbReference>
<evidence type="ECO:0000313" key="17">
    <source>
        <dbReference type="Proteomes" id="UP000823921"/>
    </source>
</evidence>
<evidence type="ECO:0000256" key="9">
    <source>
        <dbReference type="ARBA" id="ARBA00023125"/>
    </source>
</evidence>
<evidence type="ECO:0000256" key="2">
    <source>
        <dbReference type="ARBA" id="ARBA00012417"/>
    </source>
</evidence>
<dbReference type="EC" id="2.7.7.7" evidence="2 12"/>
<dbReference type="InterPro" id="IPR002421">
    <property type="entry name" value="5-3_exonuclease"/>
</dbReference>
<dbReference type="Pfam" id="PF01367">
    <property type="entry name" value="5_3_exonuc"/>
    <property type="match status" value="1"/>
</dbReference>
<keyword evidence="13" id="KW-0269">Exonuclease</keyword>
<comment type="catalytic activity">
    <reaction evidence="11 13">
        <text>DNA(n) + a 2'-deoxyribonucleoside 5'-triphosphate = DNA(n+1) + diphosphate</text>
        <dbReference type="Rhea" id="RHEA:22508"/>
        <dbReference type="Rhea" id="RHEA-COMP:17339"/>
        <dbReference type="Rhea" id="RHEA-COMP:17340"/>
        <dbReference type="ChEBI" id="CHEBI:33019"/>
        <dbReference type="ChEBI" id="CHEBI:61560"/>
        <dbReference type="ChEBI" id="CHEBI:173112"/>
        <dbReference type="EC" id="2.7.7.7"/>
    </reaction>
</comment>
<evidence type="ECO:0000256" key="4">
    <source>
        <dbReference type="ARBA" id="ARBA00022679"/>
    </source>
</evidence>
<dbReference type="SMART" id="SM00482">
    <property type="entry name" value="POLAc"/>
    <property type="match status" value="1"/>
</dbReference>
<dbReference type="FunFam" id="1.10.150.20:FF:000003">
    <property type="entry name" value="DNA polymerase I"/>
    <property type="match status" value="1"/>
</dbReference>
<dbReference type="InterPro" id="IPR002298">
    <property type="entry name" value="DNA_polymerase_A"/>
</dbReference>
<dbReference type="PRINTS" id="PR00868">
    <property type="entry name" value="DNAPOLI"/>
</dbReference>
<protein>
    <recommendedName>
        <fullName evidence="3 12">DNA polymerase I</fullName>
        <ecNumber evidence="2 12">2.7.7.7</ecNumber>
    </recommendedName>
</protein>
<dbReference type="InterPro" id="IPR018320">
    <property type="entry name" value="DNA_polymerase_1"/>
</dbReference>
<evidence type="ECO:0000259" key="15">
    <source>
        <dbReference type="SMART" id="SM00482"/>
    </source>
</evidence>
<evidence type="ECO:0000256" key="8">
    <source>
        <dbReference type="ARBA" id="ARBA00022932"/>
    </source>
</evidence>
<keyword evidence="8 13" id="KW-0239">DNA-directed DNA polymerase</keyword>
<dbReference type="FunFam" id="1.20.1060.10:FF:000001">
    <property type="entry name" value="DNA polymerase I"/>
    <property type="match status" value="1"/>
</dbReference>
<dbReference type="GO" id="GO:0008409">
    <property type="term" value="F:5'-3' exonuclease activity"/>
    <property type="evidence" value="ECO:0007669"/>
    <property type="project" value="UniProtKB-UniRule"/>
</dbReference>
<name>A0A9D2ML57_9FIRM</name>
<keyword evidence="10 13" id="KW-0234">DNA repair</keyword>
<keyword evidence="13" id="KW-0378">Hydrolase</keyword>
<dbReference type="Pfam" id="PF00476">
    <property type="entry name" value="DNA_pol_A"/>
    <property type="match status" value="1"/>
</dbReference>
<comment type="function">
    <text evidence="13">In addition to polymerase activity, this DNA polymerase exhibits 5'-3' exonuclease activity.</text>
</comment>
<evidence type="ECO:0000256" key="12">
    <source>
        <dbReference type="NCBIfam" id="TIGR00593"/>
    </source>
</evidence>
<dbReference type="NCBIfam" id="NF004397">
    <property type="entry name" value="PRK05755.1"/>
    <property type="match status" value="1"/>
</dbReference>
<dbReference type="SUPFAM" id="SSF53098">
    <property type="entry name" value="Ribonuclease H-like"/>
    <property type="match status" value="1"/>
</dbReference>
<dbReference type="InterPro" id="IPR012337">
    <property type="entry name" value="RNaseH-like_sf"/>
</dbReference>
<dbReference type="AlphaFoldDB" id="A0A9D2ML57"/>
<dbReference type="GO" id="GO:0003887">
    <property type="term" value="F:DNA-directed DNA polymerase activity"/>
    <property type="evidence" value="ECO:0007669"/>
    <property type="project" value="UniProtKB-UniRule"/>
</dbReference>
<evidence type="ECO:0000256" key="13">
    <source>
        <dbReference type="RuleBase" id="RU004460"/>
    </source>
</evidence>
<keyword evidence="9 13" id="KW-0238">DNA-binding</keyword>
<evidence type="ECO:0000313" key="16">
    <source>
        <dbReference type="EMBL" id="HJB79854.1"/>
    </source>
</evidence>
<reference evidence="16" key="2">
    <citation type="submission" date="2021-04" db="EMBL/GenBank/DDBJ databases">
        <authorList>
            <person name="Gilroy R."/>
        </authorList>
    </citation>
    <scope>NUCLEOTIDE SEQUENCE</scope>
    <source>
        <strain evidence="16">CHK192-8294</strain>
    </source>
</reference>
<dbReference type="Proteomes" id="UP000823921">
    <property type="component" value="Unassembled WGS sequence"/>
</dbReference>
<dbReference type="InterPro" id="IPR019760">
    <property type="entry name" value="DNA-dir_DNA_pol_A_CS"/>
</dbReference>
<dbReference type="InterPro" id="IPR036279">
    <property type="entry name" value="5-3_exonuclease_C_sf"/>
</dbReference>